<comment type="caution">
    <text evidence="2">The sequence shown here is derived from an EMBL/GenBank/DDBJ whole genome shotgun (WGS) entry which is preliminary data.</text>
</comment>
<organism evidence="2 3">
    <name type="scientific">Pedobacter yulinensis</name>
    <dbReference type="NCBI Taxonomy" id="2126353"/>
    <lineage>
        <taxon>Bacteria</taxon>
        <taxon>Pseudomonadati</taxon>
        <taxon>Bacteroidota</taxon>
        <taxon>Sphingobacteriia</taxon>
        <taxon>Sphingobacteriales</taxon>
        <taxon>Sphingobacteriaceae</taxon>
        <taxon>Pedobacter</taxon>
    </lineage>
</organism>
<dbReference type="GO" id="GO:0005737">
    <property type="term" value="C:cytoplasm"/>
    <property type="evidence" value="ECO:0007669"/>
    <property type="project" value="TreeGrafter"/>
</dbReference>
<evidence type="ECO:0000313" key="2">
    <source>
        <dbReference type="EMBL" id="PST82926.1"/>
    </source>
</evidence>
<dbReference type="Gene3D" id="3.60.15.10">
    <property type="entry name" value="Ribonuclease Z/Hydroxyacylglutathione hydrolase-like"/>
    <property type="match status" value="1"/>
</dbReference>
<dbReference type="GO" id="GO:0016787">
    <property type="term" value="F:hydrolase activity"/>
    <property type="evidence" value="ECO:0007669"/>
    <property type="project" value="UniProtKB-KW"/>
</dbReference>
<dbReference type="Pfam" id="PF12706">
    <property type="entry name" value="Lactamase_B_2"/>
    <property type="match status" value="1"/>
</dbReference>
<evidence type="ECO:0000313" key="3">
    <source>
        <dbReference type="Proteomes" id="UP000240912"/>
    </source>
</evidence>
<keyword evidence="3" id="KW-1185">Reference proteome</keyword>
<dbReference type="Proteomes" id="UP000240912">
    <property type="component" value="Unassembled WGS sequence"/>
</dbReference>
<accession>A0A2T3HKH0</accession>
<name>A0A2T3HKH0_9SPHI</name>
<gene>
    <name evidence="2" type="ORF">C7T94_09855</name>
</gene>
<proteinExistence type="predicted"/>
<reference evidence="2 3" key="1">
    <citation type="submission" date="2018-03" db="EMBL/GenBank/DDBJ databases">
        <authorList>
            <person name="Keele B.F."/>
        </authorList>
    </citation>
    <scope>NUCLEOTIDE SEQUENCE [LARGE SCALE GENOMIC DNA]</scope>
    <source>
        <strain evidence="2 3">YL28-9</strain>
    </source>
</reference>
<feature type="domain" description="Metallo-beta-lactamase" evidence="1">
    <location>
        <begin position="116"/>
        <end position="310"/>
    </location>
</feature>
<dbReference type="PANTHER" id="PTHR15032:SF4">
    <property type="entry name" value="N-ACYL-PHOSPHATIDYLETHANOLAMINE-HYDROLYZING PHOSPHOLIPASE D"/>
    <property type="match status" value="1"/>
</dbReference>
<dbReference type="PANTHER" id="PTHR15032">
    <property type="entry name" value="N-ACYL-PHOSPHATIDYLETHANOLAMINE-HYDROLYZING PHOSPHOLIPASE D"/>
    <property type="match status" value="1"/>
</dbReference>
<dbReference type="RefSeq" id="WP_107215185.1">
    <property type="nucleotide sequence ID" value="NZ_KZ686269.1"/>
</dbReference>
<dbReference type="InterPro" id="IPR036866">
    <property type="entry name" value="RibonucZ/Hydroxyglut_hydro"/>
</dbReference>
<evidence type="ECO:0000259" key="1">
    <source>
        <dbReference type="Pfam" id="PF12706"/>
    </source>
</evidence>
<dbReference type="SUPFAM" id="SSF56281">
    <property type="entry name" value="Metallo-hydrolase/oxidoreductase"/>
    <property type="match status" value="1"/>
</dbReference>
<dbReference type="InterPro" id="IPR001279">
    <property type="entry name" value="Metallo-B-lactamas"/>
</dbReference>
<dbReference type="EMBL" id="PYLS01000005">
    <property type="protein sequence ID" value="PST82926.1"/>
    <property type="molecule type" value="Genomic_DNA"/>
</dbReference>
<keyword evidence="2" id="KW-0378">Hydrolase</keyword>
<sequence length="372" mass="41905">MIYFLFVSLALAGLVWWILKLPVFGALPAGRRLERIRAQPNYRKGALDNLLPTPMQPEGVSMFTILRAFLKGDPRRRPPGPIIPAAPQWSSGNSDELRLTWFGHSSYLIQSENHCLLVDPVFSERTSPFSFIGTRRFDGMDFIDTTRLPEPDVVLLTHDHYDHLDYEVIKQLRSSKAHFVCSLGVGAHLEHWGIDPGRIHELAWDETISLSGFSLRAVPARHFTGRLFKRNQTAWSAFVLDTVCNRLFLGGDSGYGPHFKDIGRAYGPFDLALLECGQYNAFWPYIHMFPEETVAAAEDLNAAALMPVHWAKFTLAMHAWDDPIRRVSAEARQKGMSLFTPRPGQTFTLAEAPATAWWQKVGSDMENLAPGT</sequence>
<dbReference type="OrthoDB" id="9805728at2"/>
<dbReference type="AlphaFoldDB" id="A0A2T3HKH0"/>
<protein>
    <submittedName>
        <fullName evidence="2">MBL fold metallo-hydrolase</fullName>
    </submittedName>
</protein>